<dbReference type="AlphaFoldDB" id="A0A523BDQ8"/>
<comment type="caution">
    <text evidence="1">The sequence shown here is derived from an EMBL/GenBank/DDBJ whole genome shotgun (WGS) entry which is preliminary data.</text>
</comment>
<dbReference type="Proteomes" id="UP000315399">
    <property type="component" value="Unassembled WGS sequence"/>
</dbReference>
<accession>A0A523BDQ8</accession>
<organism evidence="1 2">
    <name type="scientific">Thermoproteota archaeon</name>
    <dbReference type="NCBI Taxonomy" id="2056631"/>
    <lineage>
        <taxon>Archaea</taxon>
        <taxon>Thermoproteota</taxon>
    </lineage>
</organism>
<reference evidence="1 2" key="1">
    <citation type="journal article" date="2019" name="Nat. Microbiol.">
        <title>Expanding anaerobic alkane metabolism in the domain of Archaea.</title>
        <authorList>
            <person name="Wang Y."/>
            <person name="Wegener G."/>
            <person name="Hou J."/>
            <person name="Wang F."/>
            <person name="Xiao X."/>
        </authorList>
    </citation>
    <scope>NUCLEOTIDE SEQUENCE [LARGE SCALE GENOMIC DNA]</scope>
    <source>
        <strain evidence="1">WYZ-LMO10</strain>
    </source>
</reference>
<evidence type="ECO:0000313" key="2">
    <source>
        <dbReference type="Proteomes" id="UP000315399"/>
    </source>
</evidence>
<gene>
    <name evidence="1" type="ORF">DSO08_03090</name>
</gene>
<sequence length="118" mass="13504">MIDYGEKIEYSIRRALALLEGLSGLKEDQWDISAYKNALLCRMEIQYSMAVMRLKTNDPQRTTARSKIDAHGAIQLLKSLLAAPPPERTLDPLSQVDLFLGRVILSMRRRLDRSSRSR</sequence>
<dbReference type="EMBL" id="QNVH01000022">
    <property type="protein sequence ID" value="TDA39086.1"/>
    <property type="molecule type" value="Genomic_DNA"/>
</dbReference>
<evidence type="ECO:0000313" key="1">
    <source>
        <dbReference type="EMBL" id="TDA39086.1"/>
    </source>
</evidence>
<protein>
    <submittedName>
        <fullName evidence="1">Uncharacterized protein</fullName>
    </submittedName>
</protein>
<name>A0A523BDQ8_9CREN</name>
<proteinExistence type="predicted"/>